<evidence type="ECO:0000256" key="2">
    <source>
        <dbReference type="ARBA" id="ARBA00005297"/>
    </source>
</evidence>
<dbReference type="EMBL" id="FOAN01000003">
    <property type="protein sequence ID" value="SEL33564.1"/>
    <property type="molecule type" value="Genomic_DNA"/>
</dbReference>
<evidence type="ECO:0000256" key="5">
    <source>
        <dbReference type="ARBA" id="ARBA00041564"/>
    </source>
</evidence>
<dbReference type="Pfam" id="PF00425">
    <property type="entry name" value="Chorismate_bind"/>
    <property type="match status" value="1"/>
</dbReference>
<dbReference type="NCBIfam" id="TIGR00543">
    <property type="entry name" value="isochor_syn"/>
    <property type="match status" value="1"/>
</dbReference>
<sequence length="387" mass="42017">MLESLALKQNLNFEFGALFASNGRELLSSGIHEWISVPARGGQDRGQGLHAAVEAAFERARRAGQANPILVGAIPFDVREPSCLYVPAAYEWREQAAVAEVVGEPSGVPDLLDQRSLPDEDGFKKAVEHAIVNFRHSDVRKAVLSVIRELRFAESMDVGRLLAGLRAQNSQGYLFRIPLPDEGELVGVSPELLIRKEGGRIVSNPLAGSAKRQPDPRADRAAAEQLERSQKDQYEHRLVIENIRSILAPLCARLDVPAAPSLMSTAAMWHLSTRIEGALQDPAMTALQLACIIHPTPAVCGFPTESAHKLIRYVEPFERGLFTGLVGWCDAQGNGEWAITIRCGIARHDTLRLFAGAGIVEASNPASEWEEVQAKLGTMLSACGLAA</sequence>
<dbReference type="InterPro" id="IPR005801">
    <property type="entry name" value="ADC_synthase"/>
</dbReference>
<dbReference type="EC" id="5.4.4.2" evidence="3"/>
<evidence type="ECO:0000313" key="8">
    <source>
        <dbReference type="EMBL" id="SEL33564.1"/>
    </source>
</evidence>
<feature type="region of interest" description="Disordered" evidence="6">
    <location>
        <begin position="204"/>
        <end position="229"/>
    </location>
</feature>
<keyword evidence="9" id="KW-1185">Reference proteome</keyword>
<feature type="domain" description="Chorismate-utilising enzyme C-terminal" evidence="7">
    <location>
        <begin position="120"/>
        <end position="375"/>
    </location>
</feature>
<evidence type="ECO:0000259" key="7">
    <source>
        <dbReference type="Pfam" id="PF00425"/>
    </source>
</evidence>
<dbReference type="InterPro" id="IPR004561">
    <property type="entry name" value="IsoChor_synthase"/>
</dbReference>
<dbReference type="Proteomes" id="UP000199664">
    <property type="component" value="Unassembled WGS sequence"/>
</dbReference>
<evidence type="ECO:0000313" key="9">
    <source>
        <dbReference type="Proteomes" id="UP000199664"/>
    </source>
</evidence>
<dbReference type="STRING" id="1036779.SAMN04515666_103447"/>
<reference evidence="9" key="1">
    <citation type="submission" date="2016-10" db="EMBL/GenBank/DDBJ databases">
        <authorList>
            <person name="Varghese N."/>
            <person name="Submissions S."/>
        </authorList>
    </citation>
    <scope>NUCLEOTIDE SEQUENCE [LARGE SCALE GENOMIC DNA]</scope>
    <source>
        <strain evidence="9">LMG 26383,CCUG 61248,R- 45681</strain>
    </source>
</reference>
<comment type="catalytic activity">
    <reaction evidence="1">
        <text>chorismate = isochorismate</text>
        <dbReference type="Rhea" id="RHEA:18985"/>
        <dbReference type="ChEBI" id="CHEBI:29748"/>
        <dbReference type="ChEBI" id="CHEBI:29780"/>
        <dbReference type="EC" id="5.4.4.2"/>
    </reaction>
</comment>
<evidence type="ECO:0000256" key="6">
    <source>
        <dbReference type="SAM" id="MobiDB-lite"/>
    </source>
</evidence>
<evidence type="ECO:0000256" key="4">
    <source>
        <dbReference type="ARBA" id="ARBA00023235"/>
    </source>
</evidence>
<keyword evidence="4" id="KW-0413">Isomerase</keyword>
<gene>
    <name evidence="8" type="ORF">SAMN04515666_103447</name>
</gene>
<dbReference type="SUPFAM" id="SSF56322">
    <property type="entry name" value="ADC synthase"/>
    <property type="match status" value="1"/>
</dbReference>
<dbReference type="RefSeq" id="WP_091833733.1">
    <property type="nucleotide sequence ID" value="NZ_FOAN01000003.1"/>
</dbReference>
<proteinExistence type="inferred from homology"/>
<organism evidence="8 9">
    <name type="scientific">Bosea lupini</name>
    <dbReference type="NCBI Taxonomy" id="1036779"/>
    <lineage>
        <taxon>Bacteria</taxon>
        <taxon>Pseudomonadati</taxon>
        <taxon>Pseudomonadota</taxon>
        <taxon>Alphaproteobacteria</taxon>
        <taxon>Hyphomicrobiales</taxon>
        <taxon>Boseaceae</taxon>
        <taxon>Bosea</taxon>
    </lineage>
</organism>
<evidence type="ECO:0000256" key="1">
    <source>
        <dbReference type="ARBA" id="ARBA00000799"/>
    </source>
</evidence>
<feature type="compositionally biased region" description="Basic and acidic residues" evidence="6">
    <location>
        <begin position="212"/>
        <end position="229"/>
    </location>
</feature>
<dbReference type="GO" id="GO:0008909">
    <property type="term" value="F:isochorismate synthase activity"/>
    <property type="evidence" value="ECO:0007669"/>
    <property type="project" value="UniProtKB-EC"/>
</dbReference>
<evidence type="ECO:0000256" key="3">
    <source>
        <dbReference type="ARBA" id="ARBA00012824"/>
    </source>
</evidence>
<dbReference type="OrthoDB" id="9806579at2"/>
<dbReference type="PANTHER" id="PTHR42839">
    <property type="entry name" value="ISOCHORISMATE SYNTHASE ENTC"/>
    <property type="match status" value="1"/>
</dbReference>
<comment type="similarity">
    <text evidence="2">Belongs to the isochorismate synthase family.</text>
</comment>
<protein>
    <recommendedName>
        <fullName evidence="3">isochorismate synthase</fullName>
        <ecNumber evidence="3">5.4.4.2</ecNumber>
    </recommendedName>
    <alternativeName>
        <fullName evidence="5">Isochorismate mutase</fullName>
    </alternativeName>
</protein>
<dbReference type="GO" id="GO:0009697">
    <property type="term" value="P:salicylic acid biosynthetic process"/>
    <property type="evidence" value="ECO:0007669"/>
    <property type="project" value="TreeGrafter"/>
</dbReference>
<dbReference type="InterPro" id="IPR015890">
    <property type="entry name" value="Chorismate_C"/>
</dbReference>
<dbReference type="AlphaFoldDB" id="A0A1H7PDS3"/>
<dbReference type="PANTHER" id="PTHR42839:SF2">
    <property type="entry name" value="ISOCHORISMATE SYNTHASE ENTC"/>
    <property type="match status" value="1"/>
</dbReference>
<dbReference type="Gene3D" id="3.60.120.10">
    <property type="entry name" value="Anthranilate synthase"/>
    <property type="match status" value="1"/>
</dbReference>
<name>A0A1H7PDS3_9HYPH</name>
<accession>A0A1H7PDS3</accession>